<dbReference type="RefSeq" id="XP_069211005.1">
    <property type="nucleotide sequence ID" value="XM_069350619.1"/>
</dbReference>
<gene>
    <name evidence="2" type="ORF">Q8F55_002008</name>
</gene>
<feature type="region of interest" description="Disordered" evidence="1">
    <location>
        <begin position="1"/>
        <end position="76"/>
    </location>
</feature>
<feature type="region of interest" description="Disordered" evidence="1">
    <location>
        <begin position="91"/>
        <end position="201"/>
    </location>
</feature>
<dbReference type="Proteomes" id="UP001565368">
    <property type="component" value="Unassembled WGS sequence"/>
</dbReference>
<feature type="compositionally biased region" description="Low complexity" evidence="1">
    <location>
        <begin position="173"/>
        <end position="201"/>
    </location>
</feature>
<feature type="compositionally biased region" description="Low complexity" evidence="1">
    <location>
        <begin position="10"/>
        <end position="25"/>
    </location>
</feature>
<evidence type="ECO:0000313" key="3">
    <source>
        <dbReference type="Proteomes" id="UP001565368"/>
    </source>
</evidence>
<dbReference type="GeneID" id="95983051"/>
<comment type="caution">
    <text evidence="2">The sequence shown here is derived from an EMBL/GenBank/DDBJ whole genome shotgun (WGS) entry which is preliminary data.</text>
</comment>
<dbReference type="EMBL" id="JBBXJM010000002">
    <property type="protein sequence ID" value="KAL1411061.1"/>
    <property type="molecule type" value="Genomic_DNA"/>
</dbReference>
<keyword evidence="3" id="KW-1185">Reference proteome</keyword>
<feature type="compositionally biased region" description="Pro residues" evidence="1">
    <location>
        <begin position="284"/>
        <end position="316"/>
    </location>
</feature>
<feature type="compositionally biased region" description="Basic and acidic residues" evidence="1">
    <location>
        <begin position="33"/>
        <end position="51"/>
    </location>
</feature>
<reference evidence="2 3" key="1">
    <citation type="submission" date="2023-08" db="EMBL/GenBank/DDBJ databases">
        <title>Annotated Genome Sequence of Vanrija albida AlHP1.</title>
        <authorList>
            <person name="Herzog R."/>
        </authorList>
    </citation>
    <scope>NUCLEOTIDE SEQUENCE [LARGE SCALE GENOMIC DNA]</scope>
    <source>
        <strain evidence="2 3">AlHP1</strain>
    </source>
</reference>
<feature type="region of interest" description="Disordered" evidence="1">
    <location>
        <begin position="221"/>
        <end position="347"/>
    </location>
</feature>
<feature type="compositionally biased region" description="Polar residues" evidence="1">
    <location>
        <begin position="126"/>
        <end position="137"/>
    </location>
</feature>
<sequence length="405" mass="42515">MHAIRPPAPATALFSTPSALSSAASLPPPSPSRAERQLRSVLERERRRDRPPPPPPPPPSRATSPAAPARPLPLEGRDECDLVALVERSIALQASPGRARPAPRLESPFASDAEDGEAPPARRPRFSTSPRASSGYESDSGCRAGSATRGAGESASRLAAALAAATSSPLPVPRAASHTASTASGSTRAPRAASATTPPSAFAFPLAPAIARIQSLSAIRRREAAQLPQAQQRQPATPSGSQPKTPPRLPVRASHAPAPAPPSPRLAWGIKPRQQRHRSTTTLPTPPGMPFRPGSPLPLPSPRPDPPPRPPSAPPRRPSRWRAESAPPTLLPSPPPTPPLLEDDGPLLIPALGAPPAFDVDVAARRLRALPGRVCFDDDVALPPPDDEVAADGPHPRMGRRWSLW</sequence>
<feature type="region of interest" description="Disordered" evidence="1">
    <location>
        <begin position="376"/>
        <end position="405"/>
    </location>
</feature>
<feature type="compositionally biased region" description="Pro residues" evidence="1">
    <location>
        <begin position="329"/>
        <end position="339"/>
    </location>
</feature>
<evidence type="ECO:0000313" key="2">
    <source>
        <dbReference type="EMBL" id="KAL1411061.1"/>
    </source>
</evidence>
<name>A0ABR3Q9F4_9TREE</name>
<organism evidence="2 3">
    <name type="scientific">Vanrija albida</name>
    <dbReference type="NCBI Taxonomy" id="181172"/>
    <lineage>
        <taxon>Eukaryota</taxon>
        <taxon>Fungi</taxon>
        <taxon>Dikarya</taxon>
        <taxon>Basidiomycota</taxon>
        <taxon>Agaricomycotina</taxon>
        <taxon>Tremellomycetes</taxon>
        <taxon>Trichosporonales</taxon>
        <taxon>Trichosporonaceae</taxon>
        <taxon>Vanrija</taxon>
    </lineage>
</organism>
<accession>A0ABR3Q9F4</accession>
<feature type="compositionally biased region" description="Low complexity" evidence="1">
    <location>
        <begin position="61"/>
        <end position="74"/>
    </location>
</feature>
<feature type="compositionally biased region" description="Acidic residues" evidence="1">
    <location>
        <begin position="377"/>
        <end position="390"/>
    </location>
</feature>
<feature type="compositionally biased region" description="Low complexity" evidence="1">
    <location>
        <begin position="225"/>
        <end position="236"/>
    </location>
</feature>
<evidence type="ECO:0000256" key="1">
    <source>
        <dbReference type="SAM" id="MobiDB-lite"/>
    </source>
</evidence>
<proteinExistence type="predicted"/>
<feature type="compositionally biased region" description="Low complexity" evidence="1">
    <location>
        <begin position="149"/>
        <end position="165"/>
    </location>
</feature>
<protein>
    <submittedName>
        <fullName evidence="2">Uncharacterized protein</fullName>
    </submittedName>
</protein>